<dbReference type="InterPro" id="IPR004344">
    <property type="entry name" value="TTL/TTLL_fam"/>
</dbReference>
<evidence type="ECO:0000313" key="1">
    <source>
        <dbReference type="EMBL" id="CAE8639638.1"/>
    </source>
</evidence>
<sequence length="109" mass="12052">MKRVIGHLFRASSKMLERKAGYFDLLGLDFMVDENLQLHLLEVNSNPAMFFDSSPVLEELVPRLLGSSFDLVLGAQNKEDSSLQKGTPACAPEPFELVVDEAAGYCFGQ</sequence>
<dbReference type="OrthoDB" id="202825at2759"/>
<evidence type="ECO:0008006" key="3">
    <source>
        <dbReference type="Google" id="ProtNLM"/>
    </source>
</evidence>
<evidence type="ECO:0000313" key="2">
    <source>
        <dbReference type="Proteomes" id="UP000654075"/>
    </source>
</evidence>
<protein>
    <recommendedName>
        <fullName evidence="3">Tubulin--tyrosine ligase-like protein 9</fullName>
    </recommendedName>
</protein>
<name>A0A813HPG1_POLGL</name>
<dbReference type="PANTHER" id="PTHR46810">
    <property type="entry name" value="INACTIVE POLYGLYCYLASE TTLL10"/>
    <property type="match status" value="1"/>
</dbReference>
<keyword evidence="2" id="KW-1185">Reference proteome</keyword>
<comment type="caution">
    <text evidence="1">The sequence shown here is derived from an EMBL/GenBank/DDBJ whole genome shotgun (WGS) entry which is preliminary data.</text>
</comment>
<dbReference type="EMBL" id="CAJNNV010032331">
    <property type="protein sequence ID" value="CAE8639638.1"/>
    <property type="molecule type" value="Genomic_DNA"/>
</dbReference>
<proteinExistence type="predicted"/>
<gene>
    <name evidence="1" type="ORF">PGLA1383_LOCUS54664</name>
</gene>
<reference evidence="1" key="1">
    <citation type="submission" date="2021-02" db="EMBL/GenBank/DDBJ databases">
        <authorList>
            <person name="Dougan E. K."/>
            <person name="Rhodes N."/>
            <person name="Thang M."/>
            <person name="Chan C."/>
        </authorList>
    </citation>
    <scope>NUCLEOTIDE SEQUENCE</scope>
</reference>
<dbReference type="Pfam" id="PF03133">
    <property type="entry name" value="TTL"/>
    <property type="match status" value="1"/>
</dbReference>
<dbReference type="GO" id="GO:0070737">
    <property type="term" value="F:protein-glycine ligase activity, elongating"/>
    <property type="evidence" value="ECO:0007669"/>
    <property type="project" value="TreeGrafter"/>
</dbReference>
<organism evidence="1 2">
    <name type="scientific">Polarella glacialis</name>
    <name type="common">Dinoflagellate</name>
    <dbReference type="NCBI Taxonomy" id="89957"/>
    <lineage>
        <taxon>Eukaryota</taxon>
        <taxon>Sar</taxon>
        <taxon>Alveolata</taxon>
        <taxon>Dinophyceae</taxon>
        <taxon>Suessiales</taxon>
        <taxon>Suessiaceae</taxon>
        <taxon>Polarella</taxon>
    </lineage>
</organism>
<accession>A0A813HPG1</accession>
<dbReference type="PROSITE" id="PS51221">
    <property type="entry name" value="TTL"/>
    <property type="match status" value="1"/>
</dbReference>
<dbReference type="AlphaFoldDB" id="A0A813HPG1"/>
<dbReference type="SUPFAM" id="SSF56059">
    <property type="entry name" value="Glutathione synthetase ATP-binding domain-like"/>
    <property type="match status" value="1"/>
</dbReference>
<dbReference type="Proteomes" id="UP000654075">
    <property type="component" value="Unassembled WGS sequence"/>
</dbReference>
<dbReference type="Gene3D" id="3.30.470.20">
    <property type="entry name" value="ATP-grasp fold, B domain"/>
    <property type="match status" value="1"/>
</dbReference>
<dbReference type="PANTHER" id="PTHR46810:SF1">
    <property type="entry name" value="INACTIVE POLYGLYCYLASE TTLL10"/>
    <property type="match status" value="1"/>
</dbReference>
<dbReference type="InterPro" id="IPR027752">
    <property type="entry name" value="TTLL10"/>
</dbReference>